<reference evidence="1" key="1">
    <citation type="submission" date="2021-03" db="EMBL/GenBank/DDBJ databases">
        <authorList>
            <person name="Bekaert M."/>
        </authorList>
    </citation>
    <scope>NUCLEOTIDE SEQUENCE</scope>
</reference>
<name>A0A8S3QAW4_MYTED</name>
<organism evidence="1 2">
    <name type="scientific">Mytilus edulis</name>
    <name type="common">Blue mussel</name>
    <dbReference type="NCBI Taxonomy" id="6550"/>
    <lineage>
        <taxon>Eukaryota</taxon>
        <taxon>Metazoa</taxon>
        <taxon>Spiralia</taxon>
        <taxon>Lophotrochozoa</taxon>
        <taxon>Mollusca</taxon>
        <taxon>Bivalvia</taxon>
        <taxon>Autobranchia</taxon>
        <taxon>Pteriomorphia</taxon>
        <taxon>Mytilida</taxon>
        <taxon>Mytiloidea</taxon>
        <taxon>Mytilidae</taxon>
        <taxon>Mytilinae</taxon>
        <taxon>Mytilus</taxon>
    </lineage>
</organism>
<gene>
    <name evidence="1" type="ORF">MEDL_7024</name>
</gene>
<evidence type="ECO:0000313" key="2">
    <source>
        <dbReference type="Proteomes" id="UP000683360"/>
    </source>
</evidence>
<keyword evidence="2" id="KW-1185">Reference proteome</keyword>
<accession>A0A8S3QAW4</accession>
<dbReference type="AlphaFoldDB" id="A0A8S3QAW4"/>
<comment type="caution">
    <text evidence="1">The sequence shown here is derived from an EMBL/GenBank/DDBJ whole genome shotgun (WGS) entry which is preliminary data.</text>
</comment>
<evidence type="ECO:0000313" key="1">
    <source>
        <dbReference type="EMBL" id="CAG2191816.1"/>
    </source>
</evidence>
<sequence>MNGIFTEEWYKFSGNEDVLTKPPKQRQCGSASPIWFDGQYPTSYAEVLTVTACMVGNDTDCEHSWNVSVMHCGEYNVAYYGSPQSHTNTGCGRYCMEYTNGPCSNYSVIDYDFTRHPDYYDDTYNHNCDYQWSEGWFYFEGGYNLSTTPAKSGQCGSYNPIWINETIEQTVETDLVYFRACEGYSGKCDYTWSIPTMKCGSRNIMYLRQKGMCGRYCLEARNSSEVSTTPSYVWDEPCHWHNVITSKFDRSANYTLQSGEYENCYDMEIYMEEWYKFSGDESLPTYPLKSGQCGSSSPIWLDGTYPTTYGEIFSLTACVVGNDTECGNSWNVSVMHCDGYNVAHLKSAYYMTDCGRYCMETIEQTVETDLVYLRACEGYSGKCDYTWSIPTMKCGSRNIMYLRQKGMCGRYCLEARNSSEVSTTPSYVWDEPCHWHNVITSKFDRSANYTLQSGEYENCYDMEIYMEEWYKFSGDESLPTYPLKSGQCGSSSPIWLDGTYPTTYGEISSLTACVVGNDTECGNSWNVSVMHCDGYNVAHLKSAYYMTDCGRYCMEYTNDPCSNYSVIDYDFTRHPDYYDDTYNHNCDYQWSEGWFYFEGGYNLSTTPAKSGQCGSYNPIWINETIEQTVETDLVYLRACEGYSGKCDYTWSIPTMKCGSKILCILDRKECVDDIV</sequence>
<dbReference type="OrthoDB" id="10375049at2759"/>
<proteinExistence type="predicted"/>
<dbReference type="Proteomes" id="UP000683360">
    <property type="component" value="Unassembled WGS sequence"/>
</dbReference>
<dbReference type="EMBL" id="CAJPWZ010000370">
    <property type="protein sequence ID" value="CAG2191816.1"/>
    <property type="molecule type" value="Genomic_DNA"/>
</dbReference>
<protein>
    <submittedName>
        <fullName evidence="1">Uncharacterized protein</fullName>
    </submittedName>
</protein>